<gene>
    <name evidence="1" type="primary">WBGene00283574</name>
</gene>
<dbReference type="EnsemblMetazoa" id="PPA45205.1">
    <property type="protein sequence ID" value="PPA45205.1"/>
    <property type="gene ID" value="WBGene00283574"/>
</dbReference>
<proteinExistence type="predicted"/>
<keyword evidence="2" id="KW-1185">Reference proteome</keyword>
<dbReference type="AlphaFoldDB" id="A0A2A6D0V2"/>
<sequence length="108" mass="12672">MEDLWSVVKKLSMLFFDFYISTHAYSPRFKQTDPSGRLYLHQHKKGGEEDLREHLVKFIKELNHSNYHGHEGKPKLYREFCGAKMQQHADATKLFESETAGDSIELLE</sequence>
<name>A0A2A6D0V2_PRIPA</name>
<accession>A0A8R1Z4A9</accession>
<dbReference type="Proteomes" id="UP000005239">
    <property type="component" value="Unassembled WGS sequence"/>
</dbReference>
<evidence type="ECO:0000313" key="1">
    <source>
        <dbReference type="EnsemblMetazoa" id="PPA45205.1"/>
    </source>
</evidence>
<organism evidence="1 2">
    <name type="scientific">Pristionchus pacificus</name>
    <name type="common">Parasitic nematode worm</name>
    <dbReference type="NCBI Taxonomy" id="54126"/>
    <lineage>
        <taxon>Eukaryota</taxon>
        <taxon>Metazoa</taxon>
        <taxon>Ecdysozoa</taxon>
        <taxon>Nematoda</taxon>
        <taxon>Chromadorea</taxon>
        <taxon>Rhabditida</taxon>
        <taxon>Rhabditina</taxon>
        <taxon>Diplogasteromorpha</taxon>
        <taxon>Diplogasteroidea</taxon>
        <taxon>Neodiplogasteridae</taxon>
        <taxon>Pristionchus</taxon>
    </lineage>
</organism>
<reference evidence="1" key="2">
    <citation type="submission" date="2022-06" db="UniProtKB">
        <authorList>
            <consortium name="EnsemblMetazoa"/>
        </authorList>
    </citation>
    <scope>IDENTIFICATION</scope>
    <source>
        <strain evidence="1">PS312</strain>
    </source>
</reference>
<reference evidence="2" key="1">
    <citation type="journal article" date="2008" name="Nat. Genet.">
        <title>The Pristionchus pacificus genome provides a unique perspective on nematode lifestyle and parasitism.</title>
        <authorList>
            <person name="Dieterich C."/>
            <person name="Clifton S.W."/>
            <person name="Schuster L.N."/>
            <person name="Chinwalla A."/>
            <person name="Delehaunty K."/>
            <person name="Dinkelacker I."/>
            <person name="Fulton L."/>
            <person name="Fulton R."/>
            <person name="Godfrey J."/>
            <person name="Minx P."/>
            <person name="Mitreva M."/>
            <person name="Roeseler W."/>
            <person name="Tian H."/>
            <person name="Witte H."/>
            <person name="Yang S.P."/>
            <person name="Wilson R.K."/>
            <person name="Sommer R.J."/>
        </authorList>
    </citation>
    <scope>NUCLEOTIDE SEQUENCE [LARGE SCALE GENOMIC DNA]</scope>
    <source>
        <strain evidence="2">PS312</strain>
    </source>
</reference>
<evidence type="ECO:0000313" key="2">
    <source>
        <dbReference type="Proteomes" id="UP000005239"/>
    </source>
</evidence>
<protein>
    <submittedName>
        <fullName evidence="1">Uncharacterized protein</fullName>
    </submittedName>
</protein>
<accession>A0A2A6D0V2</accession>